<dbReference type="Pfam" id="PF00132">
    <property type="entry name" value="Hexapep"/>
    <property type="match status" value="1"/>
</dbReference>
<keyword evidence="3 4" id="KW-0012">Acyltransferase</keyword>
<dbReference type="InterPro" id="IPR011004">
    <property type="entry name" value="Trimer_LpxA-like_sf"/>
</dbReference>
<dbReference type="Proteomes" id="UP000318041">
    <property type="component" value="Unassembled WGS sequence"/>
</dbReference>
<dbReference type="PANTHER" id="PTHR23416:SF78">
    <property type="entry name" value="LIPOPOLYSACCHARIDE BIOSYNTHESIS O-ACETYL TRANSFERASE WBBJ-RELATED"/>
    <property type="match status" value="1"/>
</dbReference>
<dbReference type="EMBL" id="VOHY01000004">
    <property type="protein sequence ID" value="TWV76412.1"/>
    <property type="molecule type" value="Genomic_DNA"/>
</dbReference>
<organism evidence="4 5">
    <name type="scientific">Bacteroides fragilis</name>
    <dbReference type="NCBI Taxonomy" id="817"/>
    <lineage>
        <taxon>Bacteria</taxon>
        <taxon>Pseudomonadati</taxon>
        <taxon>Bacteroidota</taxon>
        <taxon>Bacteroidia</taxon>
        <taxon>Bacteroidales</taxon>
        <taxon>Bacteroidaceae</taxon>
        <taxon>Bacteroides</taxon>
    </lineage>
</organism>
<dbReference type="PROSITE" id="PS00101">
    <property type="entry name" value="HEXAPEP_TRANSFERASES"/>
    <property type="match status" value="1"/>
</dbReference>
<dbReference type="GO" id="GO:0016746">
    <property type="term" value="F:acyltransferase activity"/>
    <property type="evidence" value="ECO:0007669"/>
    <property type="project" value="UniProtKB-KW"/>
</dbReference>
<evidence type="ECO:0000313" key="4">
    <source>
        <dbReference type="EMBL" id="TWV76412.1"/>
    </source>
</evidence>
<dbReference type="PANTHER" id="PTHR23416">
    <property type="entry name" value="SIALIC ACID SYNTHASE-RELATED"/>
    <property type="match status" value="1"/>
</dbReference>
<name>A0A5C6LGS2_BACFG</name>
<dbReference type="Gene3D" id="2.160.10.10">
    <property type="entry name" value="Hexapeptide repeat proteins"/>
    <property type="match status" value="1"/>
</dbReference>
<dbReference type="InterPro" id="IPR051159">
    <property type="entry name" value="Hexapeptide_acetyltransf"/>
</dbReference>
<sequence length="186" mass="20695">MLVHLNHLYNKLYTERMKKVFASVGDNAYIMSNIYVRGGQKIIIGNNFYCYWGVRIETYSCHNGMKFNPQIIIGNNVSINPDCHIGAINRIEIHDGVLMASRVFITDHFHGKINREELLVSPQKRILFAKGTVIIKKNAWLGEGVAVMPGVTIGENSVIGANAVVTKDIPDNSIAVGIPAKVIKQF</sequence>
<accession>A0A5C6LGS2</accession>
<evidence type="ECO:0000256" key="2">
    <source>
        <dbReference type="ARBA" id="ARBA00022737"/>
    </source>
</evidence>
<keyword evidence="2" id="KW-0677">Repeat</keyword>
<dbReference type="KEGG" id="bfb:VU15_16390"/>
<dbReference type="SUPFAM" id="SSF51161">
    <property type="entry name" value="Trimeric LpxA-like enzymes"/>
    <property type="match status" value="2"/>
</dbReference>
<gene>
    <name evidence="4" type="ORF">FSA08_06580</name>
</gene>
<keyword evidence="1 4" id="KW-0808">Transferase</keyword>
<dbReference type="AlphaFoldDB" id="A0A5C6LGS2"/>
<evidence type="ECO:0000313" key="5">
    <source>
        <dbReference type="Proteomes" id="UP000318041"/>
    </source>
</evidence>
<dbReference type="InterPro" id="IPR001451">
    <property type="entry name" value="Hexapep"/>
</dbReference>
<proteinExistence type="predicted"/>
<dbReference type="InterPro" id="IPR018357">
    <property type="entry name" value="Hexapep_transf_CS"/>
</dbReference>
<evidence type="ECO:0000256" key="3">
    <source>
        <dbReference type="ARBA" id="ARBA00023315"/>
    </source>
</evidence>
<comment type="caution">
    <text evidence="4">The sequence shown here is derived from an EMBL/GenBank/DDBJ whole genome shotgun (WGS) entry which is preliminary data.</text>
</comment>
<evidence type="ECO:0000256" key="1">
    <source>
        <dbReference type="ARBA" id="ARBA00022679"/>
    </source>
</evidence>
<dbReference type="CDD" id="cd04647">
    <property type="entry name" value="LbH_MAT_like"/>
    <property type="match status" value="1"/>
</dbReference>
<reference evidence="4 5" key="1">
    <citation type="submission" date="2019-08" db="EMBL/GenBank/DDBJ databases">
        <title>Genome sequencing of Bacteroides fragilis Sample_iSURF_9.</title>
        <authorList>
            <person name="Chandler J.E."/>
            <person name="Ruoff K.L."/>
            <person name="Price C.E."/>
            <person name="Valls R.A."/>
            <person name="O'Toole G.A."/>
        </authorList>
    </citation>
    <scope>NUCLEOTIDE SEQUENCE [LARGE SCALE GENOMIC DNA]</scope>
    <source>
        <strain evidence="4 5">CFPLTA004_1B</strain>
    </source>
</reference>
<protein>
    <submittedName>
        <fullName evidence="4">Acyltransferase</fullName>
    </submittedName>
</protein>